<dbReference type="GO" id="GO:0005634">
    <property type="term" value="C:nucleus"/>
    <property type="evidence" value="ECO:0007669"/>
    <property type="project" value="UniProtKB-SubCell"/>
</dbReference>
<dbReference type="InterPro" id="IPR040167">
    <property type="entry name" value="TF_CP2-like"/>
</dbReference>
<name>A0A5B7GXS7_PORTR</name>
<feature type="region of interest" description="Disordered" evidence="2">
    <location>
        <begin position="60"/>
        <end position="90"/>
    </location>
</feature>
<sequence>MSEALLALPSVSQFKEEGNSPSQDKQSVTSSTPTTFDESSQTNTTDRLFKLLSSDSIPECSPPSIHQLLQHLGPNASHSQGTSSTSTITTHVGGVSVSTGLEGVHDGVPLSPQTMGYEDNRFQYILGAATSVATKVSEESLSYLNQGQPYEVKVKKLGDLTR</sequence>
<organism evidence="4 5">
    <name type="scientific">Portunus trituberculatus</name>
    <name type="common">Swimming crab</name>
    <name type="synonym">Neptunus trituberculatus</name>
    <dbReference type="NCBI Taxonomy" id="210409"/>
    <lineage>
        <taxon>Eukaryota</taxon>
        <taxon>Metazoa</taxon>
        <taxon>Ecdysozoa</taxon>
        <taxon>Arthropoda</taxon>
        <taxon>Crustacea</taxon>
        <taxon>Multicrustacea</taxon>
        <taxon>Malacostraca</taxon>
        <taxon>Eumalacostraca</taxon>
        <taxon>Eucarida</taxon>
        <taxon>Decapoda</taxon>
        <taxon>Pleocyemata</taxon>
        <taxon>Brachyura</taxon>
        <taxon>Eubrachyura</taxon>
        <taxon>Portunoidea</taxon>
        <taxon>Portunidae</taxon>
        <taxon>Portuninae</taxon>
        <taxon>Portunus</taxon>
    </lineage>
</organism>
<dbReference type="Proteomes" id="UP000324222">
    <property type="component" value="Unassembled WGS sequence"/>
</dbReference>
<dbReference type="PROSITE" id="PS51968">
    <property type="entry name" value="GRH_CP2_DB"/>
    <property type="match status" value="1"/>
</dbReference>
<feature type="compositionally biased region" description="Polar residues" evidence="2">
    <location>
        <begin position="19"/>
        <end position="43"/>
    </location>
</feature>
<feature type="domain" description="Grh/CP2 DB" evidence="3">
    <location>
        <begin position="118"/>
        <end position="162"/>
    </location>
</feature>
<comment type="subcellular location">
    <subcellularLocation>
        <location evidence="1">Nucleus</location>
    </subcellularLocation>
</comment>
<keyword evidence="1" id="KW-0238">DNA-binding</keyword>
<dbReference type="AlphaFoldDB" id="A0A5B7GXS7"/>
<reference evidence="4 5" key="1">
    <citation type="submission" date="2019-05" db="EMBL/GenBank/DDBJ databases">
        <title>Another draft genome of Portunus trituberculatus and its Hox gene families provides insights of decapod evolution.</title>
        <authorList>
            <person name="Jeong J.-H."/>
            <person name="Song I."/>
            <person name="Kim S."/>
            <person name="Choi T."/>
            <person name="Kim D."/>
            <person name="Ryu S."/>
            <person name="Kim W."/>
        </authorList>
    </citation>
    <scope>NUCLEOTIDE SEQUENCE [LARGE SCALE GENOMIC DNA]</scope>
    <source>
        <tissue evidence="4">Muscle</tissue>
    </source>
</reference>
<dbReference type="GO" id="GO:0000978">
    <property type="term" value="F:RNA polymerase II cis-regulatory region sequence-specific DNA binding"/>
    <property type="evidence" value="ECO:0007669"/>
    <property type="project" value="TreeGrafter"/>
</dbReference>
<dbReference type="Pfam" id="PF04516">
    <property type="entry name" value="CP2"/>
    <property type="match status" value="1"/>
</dbReference>
<evidence type="ECO:0000259" key="3">
    <source>
        <dbReference type="PROSITE" id="PS51968"/>
    </source>
</evidence>
<dbReference type="EMBL" id="VSRR010019613">
    <property type="protein sequence ID" value="MPC62386.1"/>
    <property type="molecule type" value="Genomic_DNA"/>
</dbReference>
<feature type="compositionally biased region" description="Low complexity" evidence="2">
    <location>
        <begin position="77"/>
        <end position="90"/>
    </location>
</feature>
<protein>
    <submittedName>
        <fullName evidence="4">Alpha-globin transcription factor CP2</fullName>
    </submittedName>
</protein>
<dbReference type="InterPro" id="IPR007604">
    <property type="entry name" value="CP2"/>
</dbReference>
<dbReference type="PANTHER" id="PTHR11037">
    <property type="entry name" value="TRANSCRIPTION FACTOR CP2"/>
    <property type="match status" value="1"/>
</dbReference>
<evidence type="ECO:0000313" key="5">
    <source>
        <dbReference type="Proteomes" id="UP000324222"/>
    </source>
</evidence>
<evidence type="ECO:0000313" key="4">
    <source>
        <dbReference type="EMBL" id="MPC62386.1"/>
    </source>
</evidence>
<dbReference type="GO" id="GO:0001228">
    <property type="term" value="F:DNA-binding transcription activator activity, RNA polymerase II-specific"/>
    <property type="evidence" value="ECO:0007669"/>
    <property type="project" value="TreeGrafter"/>
</dbReference>
<dbReference type="PANTHER" id="PTHR11037:SF21">
    <property type="entry name" value="GEMINI, ISOFORM C"/>
    <property type="match status" value="1"/>
</dbReference>
<comment type="caution">
    <text evidence="4">The sequence shown here is derived from an EMBL/GenBank/DDBJ whole genome shotgun (WGS) entry which is preliminary data.</text>
</comment>
<accession>A0A5B7GXS7</accession>
<proteinExistence type="predicted"/>
<evidence type="ECO:0000256" key="1">
    <source>
        <dbReference type="PROSITE-ProRule" id="PRU01313"/>
    </source>
</evidence>
<evidence type="ECO:0000256" key="2">
    <source>
        <dbReference type="SAM" id="MobiDB-lite"/>
    </source>
</evidence>
<gene>
    <name evidence="4" type="primary">TFCP2_1</name>
    <name evidence="4" type="ORF">E2C01_056471</name>
</gene>
<feature type="region of interest" description="Disordered" evidence="2">
    <location>
        <begin position="1"/>
        <end position="43"/>
    </location>
</feature>
<keyword evidence="1" id="KW-0539">Nucleus</keyword>
<keyword evidence="5" id="KW-1185">Reference proteome</keyword>